<keyword evidence="2" id="KW-0479">Metal-binding</keyword>
<dbReference type="EMBL" id="NBNE01000457">
    <property type="protein sequence ID" value="OWZ19321.1"/>
    <property type="molecule type" value="Genomic_DNA"/>
</dbReference>
<dbReference type="CDD" id="cd04206">
    <property type="entry name" value="CuRO_1_LCC_like"/>
    <property type="match status" value="1"/>
</dbReference>
<evidence type="ECO:0000259" key="6">
    <source>
        <dbReference type="Pfam" id="PF07731"/>
    </source>
</evidence>
<feature type="signal peptide" evidence="4">
    <location>
        <begin position="1"/>
        <end position="21"/>
    </location>
</feature>
<keyword evidence="4" id="KW-0732">Signal</keyword>
<comment type="caution">
    <text evidence="8">The sequence shown here is derived from an EMBL/GenBank/DDBJ whole genome shotgun (WGS) entry which is preliminary data.</text>
</comment>
<dbReference type="SUPFAM" id="SSF49503">
    <property type="entry name" value="Cupredoxins"/>
    <property type="match status" value="3"/>
</dbReference>
<evidence type="ECO:0000256" key="4">
    <source>
        <dbReference type="SAM" id="SignalP"/>
    </source>
</evidence>
<dbReference type="Proteomes" id="UP000198211">
    <property type="component" value="Unassembled WGS sequence"/>
</dbReference>
<feature type="domain" description="Plastocyanin-like" evidence="7">
    <location>
        <begin position="50"/>
        <end position="150"/>
    </location>
</feature>
<feature type="domain" description="Plastocyanin-like" evidence="5">
    <location>
        <begin position="172"/>
        <end position="295"/>
    </location>
</feature>
<dbReference type="Pfam" id="PF07732">
    <property type="entry name" value="Cu-oxidase_3"/>
    <property type="match status" value="1"/>
</dbReference>
<dbReference type="GO" id="GO:0005507">
    <property type="term" value="F:copper ion binding"/>
    <property type="evidence" value="ECO:0007669"/>
    <property type="project" value="InterPro"/>
</dbReference>
<dbReference type="PANTHER" id="PTHR11709">
    <property type="entry name" value="MULTI-COPPER OXIDASE"/>
    <property type="match status" value="1"/>
</dbReference>
<keyword evidence="3" id="KW-0560">Oxidoreductase</keyword>
<dbReference type="GO" id="GO:0016491">
    <property type="term" value="F:oxidoreductase activity"/>
    <property type="evidence" value="ECO:0007669"/>
    <property type="project" value="UniProtKB-KW"/>
</dbReference>
<gene>
    <name evidence="8" type="ORF">PHMEG_0006455</name>
</gene>
<dbReference type="Pfam" id="PF07731">
    <property type="entry name" value="Cu-oxidase_2"/>
    <property type="match status" value="1"/>
</dbReference>
<dbReference type="InterPro" id="IPR011706">
    <property type="entry name" value="Cu-oxidase_C"/>
</dbReference>
<dbReference type="Gene3D" id="2.60.40.420">
    <property type="entry name" value="Cupredoxins - blue copper proteins"/>
    <property type="match status" value="3"/>
</dbReference>
<dbReference type="PROSITE" id="PS00080">
    <property type="entry name" value="MULTICOPPER_OXIDASE2"/>
    <property type="match status" value="1"/>
</dbReference>
<protein>
    <recommendedName>
        <fullName evidence="10">Multicopper oxidase</fullName>
    </recommendedName>
</protein>
<dbReference type="AlphaFoldDB" id="A0A225WNT3"/>
<dbReference type="InterPro" id="IPR002355">
    <property type="entry name" value="Cu_oxidase_Cu_BS"/>
</dbReference>
<evidence type="ECO:0000259" key="5">
    <source>
        <dbReference type="Pfam" id="PF00394"/>
    </source>
</evidence>
<dbReference type="InterPro" id="IPR033138">
    <property type="entry name" value="Cu_oxidase_CS"/>
</dbReference>
<evidence type="ECO:0008006" key="10">
    <source>
        <dbReference type="Google" id="ProtNLM"/>
    </source>
</evidence>
<reference evidence="9" key="1">
    <citation type="submission" date="2017-03" db="EMBL/GenBank/DDBJ databases">
        <title>Phytopthora megakarya and P. palmivora, two closely related causual agents of cacao black pod achieved similar genome size and gene model numbers by different mechanisms.</title>
        <authorList>
            <person name="Ali S."/>
            <person name="Shao J."/>
            <person name="Larry D.J."/>
            <person name="Kronmiller B."/>
            <person name="Shen D."/>
            <person name="Strem M.D."/>
            <person name="Melnick R.L."/>
            <person name="Guiltinan M.J."/>
            <person name="Tyler B.M."/>
            <person name="Meinhardt L.W."/>
            <person name="Bailey B.A."/>
        </authorList>
    </citation>
    <scope>NUCLEOTIDE SEQUENCE [LARGE SCALE GENOMIC DNA]</scope>
    <source>
        <strain evidence="9">zdho120</strain>
    </source>
</reference>
<dbReference type="Pfam" id="PF00394">
    <property type="entry name" value="Cu-oxidase"/>
    <property type="match status" value="1"/>
</dbReference>
<dbReference type="InterPro" id="IPR001117">
    <property type="entry name" value="Cu-oxidase_2nd"/>
</dbReference>
<sequence>MGFSRFLATLCWLVIQPIVDAGVCLEPIVYYDFRVTYIVSAFDGVALTSYGVNDRPANESLIEVTLGQQVQVTVTNELEVPTCLHWHGLKQLGTQEMDGYSGITQCYIPPNATAVYFFEPDKAGSFWWHAHHDNQYPYGLRGPLVVHPRSDQLQSWEKDIDAEYIVQLADIYHGDPGAPPMWDSILINNLGRYSCVAAAVHGFKDCSEDQPLSRFHFEAGKTYLLRLIAMSALAPFTFSIDNHELRIIAADGDSLEPTELINSIFINIGQRYDLLVEAQNVSDGSFWMRATGLNGLPWTAASGANAGEGFNADGLAIVYYGDDDSEPTSQPWTETSTVGEFDFTPVNATTLPEKPDDRVIIEFFFPGFGQVSVDGSAFDQFFIPEFAPLLTIADGMTTEELPTSSIARQISYDQHVEIVLVNEQNEQHPFHLHGHSPWIVGSGQATLADVQNGDLPALKLSGAMFRDVYTVPHCPTDDTGACIGVGYVVLRLEADNPGVWMMHCHIDWHLDDGLAMIFVEGQTQLQEAGVEAFSNSILSVCGSNFTGASYNPTTTITVP</sequence>
<evidence type="ECO:0000256" key="1">
    <source>
        <dbReference type="ARBA" id="ARBA00010609"/>
    </source>
</evidence>
<name>A0A225WNT3_9STRA</name>
<feature type="domain" description="Plastocyanin-like" evidence="6">
    <location>
        <begin position="399"/>
        <end position="522"/>
    </location>
</feature>
<dbReference type="InterPro" id="IPR011707">
    <property type="entry name" value="Cu-oxidase-like_N"/>
</dbReference>
<keyword evidence="9" id="KW-1185">Reference proteome</keyword>
<dbReference type="PANTHER" id="PTHR11709:SF511">
    <property type="entry name" value="LACCASE"/>
    <property type="match status" value="1"/>
</dbReference>
<organism evidence="8 9">
    <name type="scientific">Phytophthora megakarya</name>
    <dbReference type="NCBI Taxonomy" id="4795"/>
    <lineage>
        <taxon>Eukaryota</taxon>
        <taxon>Sar</taxon>
        <taxon>Stramenopiles</taxon>
        <taxon>Oomycota</taxon>
        <taxon>Peronosporomycetes</taxon>
        <taxon>Peronosporales</taxon>
        <taxon>Peronosporaceae</taxon>
        <taxon>Phytophthora</taxon>
    </lineage>
</organism>
<proteinExistence type="inferred from homology"/>
<evidence type="ECO:0000259" key="7">
    <source>
        <dbReference type="Pfam" id="PF07732"/>
    </source>
</evidence>
<dbReference type="OrthoDB" id="2121828at2759"/>
<dbReference type="PROSITE" id="PS00079">
    <property type="entry name" value="MULTICOPPER_OXIDASE1"/>
    <property type="match status" value="1"/>
</dbReference>
<dbReference type="InterPro" id="IPR045087">
    <property type="entry name" value="Cu-oxidase_fam"/>
</dbReference>
<dbReference type="STRING" id="4795.A0A225WNT3"/>
<evidence type="ECO:0000256" key="3">
    <source>
        <dbReference type="ARBA" id="ARBA00023002"/>
    </source>
</evidence>
<dbReference type="InterPro" id="IPR008972">
    <property type="entry name" value="Cupredoxin"/>
</dbReference>
<evidence type="ECO:0000313" key="9">
    <source>
        <dbReference type="Proteomes" id="UP000198211"/>
    </source>
</evidence>
<evidence type="ECO:0000313" key="8">
    <source>
        <dbReference type="EMBL" id="OWZ19321.1"/>
    </source>
</evidence>
<accession>A0A225WNT3</accession>
<dbReference type="CDD" id="cd04207">
    <property type="entry name" value="CuRO_3_LCC_like"/>
    <property type="match status" value="1"/>
</dbReference>
<evidence type="ECO:0000256" key="2">
    <source>
        <dbReference type="ARBA" id="ARBA00022723"/>
    </source>
</evidence>
<comment type="similarity">
    <text evidence="1">Belongs to the multicopper oxidase family.</text>
</comment>
<feature type="chain" id="PRO_5012804774" description="Multicopper oxidase" evidence="4">
    <location>
        <begin position="22"/>
        <end position="559"/>
    </location>
</feature>